<gene>
    <name evidence="9" type="ORF">AQI95_41435</name>
</gene>
<dbReference type="PANTHER" id="PTHR10578">
    <property type="entry name" value="S -2-HYDROXY-ACID OXIDASE-RELATED"/>
    <property type="match status" value="1"/>
</dbReference>
<evidence type="ECO:0000256" key="3">
    <source>
        <dbReference type="ARBA" id="ARBA00022643"/>
    </source>
</evidence>
<keyword evidence="3 7" id="KW-0288">FMN</keyword>
<sequence>MRPVAEAPAVSTDLEALYDLHDVARTAEQRVPRPVWDFIEGGSGQEGSLRANRTVLDSVFLVPRVLQASAQPNTGTRLLGAPVALPLVVAPMAYQRLVHPGGEVAVGRAARAAGVPFVVPMLSSVPVERIAEGAGTLWLQLYWLRDRGLLTELVDRAKAAGCAALMVTVDVPRMGRRLRDVRNAFALPEDVGAVHLTDADMLAAQHQVPGRSAVASHTRQSFDPAFDWSCLEWLRSHTDLPIVVKGVLDPRDAVLAESLGAHAVVVSNHGGRQLDGAVPGFSVLPAVREAVSEACEVWVDGGFRSGVDVLKALASGATAALIGRPVLWGLALGGEDGVGKVLDLLRDELEDALALSGCADLKAAAGLGLMGELPRRLERHE</sequence>
<feature type="binding site" evidence="7">
    <location>
        <position position="142"/>
    </location>
    <ligand>
        <name>glyoxylate</name>
        <dbReference type="ChEBI" id="CHEBI:36655"/>
    </ligand>
</feature>
<dbReference type="Proteomes" id="UP000053127">
    <property type="component" value="Unassembled WGS sequence"/>
</dbReference>
<feature type="domain" description="FMN hydroxy acid dehydrogenase" evidence="8">
    <location>
        <begin position="12"/>
        <end position="374"/>
    </location>
</feature>
<keyword evidence="2 7" id="KW-0285">Flavoprotein</keyword>
<dbReference type="InterPro" id="IPR008259">
    <property type="entry name" value="FMN_hydac_DH_AS"/>
</dbReference>
<feature type="binding site" evidence="7">
    <location>
        <position position="177"/>
    </location>
    <ligand>
        <name>glyoxylate</name>
        <dbReference type="ChEBI" id="CHEBI:36655"/>
    </ligand>
</feature>
<dbReference type="InterPro" id="IPR013785">
    <property type="entry name" value="Aldolase_TIM"/>
</dbReference>
<dbReference type="PANTHER" id="PTHR10578:SF107">
    <property type="entry name" value="2-HYDROXYACID OXIDASE 1"/>
    <property type="match status" value="1"/>
</dbReference>
<comment type="similarity">
    <text evidence="5">Belongs to the FMN-dependent alpha-hydroxy acid dehydrogenase family.</text>
</comment>
<feature type="binding site" evidence="7">
    <location>
        <begin position="300"/>
        <end position="304"/>
    </location>
    <ligand>
        <name>FMN</name>
        <dbReference type="ChEBI" id="CHEBI:58210"/>
    </ligand>
</feature>
<name>A0A101NRR4_9ACTN</name>
<evidence type="ECO:0000256" key="4">
    <source>
        <dbReference type="ARBA" id="ARBA00023002"/>
    </source>
</evidence>
<dbReference type="CDD" id="cd02809">
    <property type="entry name" value="alpha_hydroxyacid_oxid_FMN"/>
    <property type="match status" value="1"/>
</dbReference>
<dbReference type="SUPFAM" id="SSF51395">
    <property type="entry name" value="FMN-linked oxidoreductases"/>
    <property type="match status" value="1"/>
</dbReference>
<feature type="binding site" evidence="7">
    <location>
        <position position="267"/>
    </location>
    <ligand>
        <name>FMN</name>
        <dbReference type="ChEBI" id="CHEBI:58210"/>
    </ligand>
</feature>
<dbReference type="PROSITE" id="PS00557">
    <property type="entry name" value="FMN_HYDROXY_ACID_DH_1"/>
    <property type="match status" value="1"/>
</dbReference>
<evidence type="ECO:0000256" key="2">
    <source>
        <dbReference type="ARBA" id="ARBA00022630"/>
    </source>
</evidence>
<dbReference type="InterPro" id="IPR000262">
    <property type="entry name" value="FMN-dep_DH"/>
</dbReference>
<evidence type="ECO:0000259" key="8">
    <source>
        <dbReference type="PROSITE" id="PS51349"/>
    </source>
</evidence>
<dbReference type="InterPro" id="IPR012133">
    <property type="entry name" value="Alpha-hydoxy_acid_DH_FMN"/>
</dbReference>
<comment type="caution">
    <text evidence="9">The sequence shown here is derived from an EMBL/GenBank/DDBJ whole genome shotgun (WGS) entry which is preliminary data.</text>
</comment>
<dbReference type="GO" id="GO:0016614">
    <property type="term" value="F:oxidoreductase activity, acting on CH-OH group of donors"/>
    <property type="evidence" value="ECO:0007669"/>
    <property type="project" value="UniProtKB-ARBA"/>
</dbReference>
<feature type="binding site" evidence="7">
    <location>
        <position position="140"/>
    </location>
    <ligand>
        <name>FMN</name>
        <dbReference type="ChEBI" id="CHEBI:58210"/>
    </ligand>
</feature>
<dbReference type="EMBL" id="LMWN01000079">
    <property type="protein sequence ID" value="KUM98054.1"/>
    <property type="molecule type" value="Genomic_DNA"/>
</dbReference>
<evidence type="ECO:0000256" key="1">
    <source>
        <dbReference type="ARBA" id="ARBA00001917"/>
    </source>
</evidence>
<organism evidence="9 10">
    <name type="scientific">Streptomyces yokosukanensis</name>
    <dbReference type="NCBI Taxonomy" id="67386"/>
    <lineage>
        <taxon>Bacteria</taxon>
        <taxon>Bacillati</taxon>
        <taxon>Actinomycetota</taxon>
        <taxon>Actinomycetes</taxon>
        <taxon>Kitasatosporales</taxon>
        <taxon>Streptomycetaceae</taxon>
        <taxon>Streptomyces</taxon>
    </lineage>
</organism>
<dbReference type="AlphaFoldDB" id="A0A101NRR4"/>
<evidence type="ECO:0000256" key="6">
    <source>
        <dbReference type="PIRSR" id="PIRSR000138-1"/>
    </source>
</evidence>
<keyword evidence="4" id="KW-0560">Oxidoreductase</keyword>
<dbReference type="Gene3D" id="3.20.20.70">
    <property type="entry name" value="Aldolase class I"/>
    <property type="match status" value="1"/>
</dbReference>
<comment type="cofactor">
    <cofactor evidence="1">
        <name>FMN</name>
        <dbReference type="ChEBI" id="CHEBI:58210"/>
    </cofactor>
</comment>
<keyword evidence="10" id="KW-1185">Reference proteome</keyword>
<dbReference type="PIRSF" id="PIRSF000138">
    <property type="entry name" value="Al-hdrx_acd_dh"/>
    <property type="match status" value="1"/>
</dbReference>
<proteinExistence type="inferred from homology"/>
<evidence type="ECO:0000313" key="9">
    <source>
        <dbReference type="EMBL" id="KUM98054.1"/>
    </source>
</evidence>
<evidence type="ECO:0000256" key="5">
    <source>
        <dbReference type="ARBA" id="ARBA00024042"/>
    </source>
</evidence>
<dbReference type="STRING" id="67386.AQI95_41435"/>
<dbReference type="PROSITE" id="PS51349">
    <property type="entry name" value="FMN_HYDROXY_ACID_DH_2"/>
    <property type="match status" value="1"/>
</dbReference>
<reference evidence="9 10" key="1">
    <citation type="submission" date="2015-10" db="EMBL/GenBank/DDBJ databases">
        <title>Draft genome sequence of Streptomyces yokosukanensis DSM 40224, type strain for the species Streptomyces yokosukanensis.</title>
        <authorList>
            <person name="Ruckert C."/>
            <person name="Winkler A."/>
            <person name="Kalinowski J."/>
            <person name="Kampfer P."/>
            <person name="Glaeser S."/>
        </authorList>
    </citation>
    <scope>NUCLEOTIDE SEQUENCE [LARGE SCALE GENOMIC DNA]</scope>
    <source>
        <strain evidence="9 10">DSM 40224</strain>
    </source>
</reference>
<evidence type="ECO:0000256" key="7">
    <source>
        <dbReference type="PIRSR" id="PIRSR000138-2"/>
    </source>
</evidence>
<feature type="binding site" evidence="7">
    <location>
        <position position="272"/>
    </location>
    <ligand>
        <name>glyoxylate</name>
        <dbReference type="ChEBI" id="CHEBI:36655"/>
    </ligand>
</feature>
<feature type="binding site" evidence="7">
    <location>
        <position position="269"/>
    </location>
    <ligand>
        <name>glyoxylate</name>
        <dbReference type="ChEBI" id="CHEBI:36655"/>
    </ligand>
</feature>
<dbReference type="InterPro" id="IPR037396">
    <property type="entry name" value="FMN_HAD"/>
</dbReference>
<protein>
    <submittedName>
        <fullName evidence="9">2-hydroxy-acid oxidase</fullName>
    </submittedName>
</protein>
<feature type="binding site" evidence="7">
    <location>
        <position position="245"/>
    </location>
    <ligand>
        <name>FMN</name>
        <dbReference type="ChEBI" id="CHEBI:58210"/>
    </ligand>
</feature>
<dbReference type="FunFam" id="3.20.20.70:FF:000029">
    <property type="entry name" value="L-lactate dehydrogenase"/>
    <property type="match status" value="1"/>
</dbReference>
<feature type="binding site" evidence="7">
    <location>
        <begin position="91"/>
        <end position="93"/>
    </location>
    <ligand>
        <name>FMN</name>
        <dbReference type="ChEBI" id="CHEBI:58210"/>
    </ligand>
</feature>
<evidence type="ECO:0000313" key="10">
    <source>
        <dbReference type="Proteomes" id="UP000053127"/>
    </source>
</evidence>
<feature type="binding site" evidence="7">
    <location>
        <begin position="323"/>
        <end position="324"/>
    </location>
    <ligand>
        <name>FMN</name>
        <dbReference type="ChEBI" id="CHEBI:58210"/>
    </ligand>
</feature>
<feature type="active site" description="Proton acceptor" evidence="6">
    <location>
        <position position="269"/>
    </location>
</feature>
<feature type="binding site" evidence="7">
    <location>
        <position position="168"/>
    </location>
    <ligand>
        <name>FMN</name>
        <dbReference type="ChEBI" id="CHEBI:58210"/>
    </ligand>
</feature>
<accession>A0A101NRR4</accession>
<dbReference type="GO" id="GO:0010181">
    <property type="term" value="F:FMN binding"/>
    <property type="evidence" value="ECO:0007669"/>
    <property type="project" value="InterPro"/>
</dbReference>
<dbReference type="Pfam" id="PF01070">
    <property type="entry name" value="FMN_dh"/>
    <property type="match status" value="1"/>
</dbReference>